<dbReference type="RefSeq" id="WP_096663801.1">
    <property type="nucleotide sequence ID" value="NZ_AP018316.1"/>
</dbReference>
<evidence type="ECO:0000313" key="1">
    <source>
        <dbReference type="EMBL" id="BAZ84403.1"/>
    </source>
</evidence>
<dbReference type="PANTHER" id="PTHR34235">
    <property type="entry name" value="SLR1203 PROTEIN-RELATED"/>
    <property type="match status" value="1"/>
</dbReference>
<dbReference type="Pfam" id="PF01724">
    <property type="entry name" value="DUF29"/>
    <property type="match status" value="1"/>
</dbReference>
<accession>A0A1Z4UYZ5</accession>
<name>A0A1Z4UYZ5_9CYAN</name>
<organism evidence="1 2">
    <name type="scientific">Dolichospermum compactum NIES-806</name>
    <dbReference type="NCBI Taxonomy" id="1973481"/>
    <lineage>
        <taxon>Bacteria</taxon>
        <taxon>Bacillati</taxon>
        <taxon>Cyanobacteriota</taxon>
        <taxon>Cyanophyceae</taxon>
        <taxon>Nostocales</taxon>
        <taxon>Aphanizomenonaceae</taxon>
        <taxon>Dolichospermum</taxon>
        <taxon>Dolichospermum compactum</taxon>
    </lineage>
</organism>
<dbReference type="EMBL" id="AP018316">
    <property type="protein sequence ID" value="BAZ84403.1"/>
    <property type="molecule type" value="Genomic_DNA"/>
</dbReference>
<proteinExistence type="predicted"/>
<reference evidence="1 2" key="1">
    <citation type="submission" date="2017-06" db="EMBL/GenBank/DDBJ databases">
        <title>Genome sequencing of cyanobaciteial culture collection at National Institute for Environmental Studies (NIES).</title>
        <authorList>
            <person name="Hirose Y."/>
            <person name="Shimura Y."/>
            <person name="Fujisawa T."/>
            <person name="Nakamura Y."/>
            <person name="Kawachi M."/>
        </authorList>
    </citation>
    <scope>NUCLEOTIDE SEQUENCE [LARGE SCALE GENOMIC DNA]</scope>
    <source>
        <strain evidence="1 2">NIES-806</strain>
    </source>
</reference>
<keyword evidence="2" id="KW-1185">Reference proteome</keyword>
<protein>
    <recommendedName>
        <fullName evidence="3">DUF29 domain-containing protein</fullName>
    </recommendedName>
</protein>
<dbReference type="Proteomes" id="UP000218702">
    <property type="component" value="Chromosome"/>
</dbReference>
<sequence>MTTNLQSTSLSSYLYNQDYCLWLETTAKLLRNHQLDHVDFEHLIEEIEDMGKEKRRELKNRLIVLLMLLLKYQYQSEKRSSSWVSTIWEQFYQIESLLEDSPSLKPYYLELFSDCYLKAVRAASTETKLSIQMFPVDSPFLPLDVINADFIITLLSQEEI</sequence>
<dbReference type="OrthoDB" id="5769308at2"/>
<dbReference type="AlphaFoldDB" id="A0A1Z4UYZ5"/>
<dbReference type="PANTHER" id="PTHR34235:SF3">
    <property type="entry name" value="SLR1203 PROTEIN"/>
    <property type="match status" value="1"/>
</dbReference>
<dbReference type="InterPro" id="IPR002636">
    <property type="entry name" value="DUF29"/>
</dbReference>
<gene>
    <name evidence="1" type="ORF">NIES806_05890</name>
</gene>
<evidence type="ECO:0008006" key="3">
    <source>
        <dbReference type="Google" id="ProtNLM"/>
    </source>
</evidence>
<evidence type="ECO:0000313" key="2">
    <source>
        <dbReference type="Proteomes" id="UP000218702"/>
    </source>
</evidence>
<dbReference type="Gene3D" id="1.20.1220.20">
    <property type="entry name" value="Uncharcterised protein PF01724"/>
    <property type="match status" value="1"/>
</dbReference>
<dbReference type="KEGG" id="dcm:NIES806_05890"/>